<dbReference type="Pfam" id="PF13182">
    <property type="entry name" value="DUF4007"/>
    <property type="match status" value="1"/>
</dbReference>
<accession>A0AA96Y9F2</accession>
<dbReference type="EMBL" id="CP053540">
    <property type="protein sequence ID" value="WOB43538.1"/>
    <property type="molecule type" value="Genomic_DNA"/>
</dbReference>
<evidence type="ECO:0000259" key="1">
    <source>
        <dbReference type="Pfam" id="PF13182"/>
    </source>
</evidence>
<protein>
    <submittedName>
        <fullName evidence="2">DUF4007 family protein</fullName>
    </submittedName>
</protein>
<evidence type="ECO:0000313" key="2">
    <source>
        <dbReference type="EMBL" id="WOB43538.1"/>
    </source>
</evidence>
<name>A0AA96Y9F2_9CYAN</name>
<dbReference type="KEGG" id="tog:HNI00_10500"/>
<gene>
    <name evidence="2" type="ORF">HNI00_10500</name>
</gene>
<dbReference type="RefSeq" id="WP_316793076.1">
    <property type="nucleotide sequence ID" value="NZ_CP053540.1"/>
</dbReference>
<feature type="domain" description="DUF4007" evidence="1">
    <location>
        <begin position="9"/>
        <end position="165"/>
    </location>
</feature>
<sequence>MPELQLGFHTTFALKKEDLQKVLRAADEPQGLQGKLDDLMQRTGLGNKKVGPVRSWAVRCGLVQGHRLSPEGWVVMAHDPELRSPVTDWLMHFYLSFGDKGLSPVPQSPAEWGGWTWLVYQFLPAHFTFSVENLVYEAGLVFEQETSKNLEKNLRYALRAYTEPQALAACQFVQELSNTQYATGEARLPHPYLVGYFLAKLWERDYGDVTSVITEDVCHHPMGLAPLLGLEPTSLQDQLDKLEVYGLVEQRRTVPPHQLVRRWDRAIALLEQAYAQSNPTR</sequence>
<dbReference type="AlphaFoldDB" id="A0AA96Y9F2"/>
<organism evidence="2">
    <name type="scientific">Thermoleptolyngbya oregonensis NK1-22</name>
    <dbReference type="NCBI Taxonomy" id="2547457"/>
    <lineage>
        <taxon>Bacteria</taxon>
        <taxon>Bacillati</taxon>
        <taxon>Cyanobacteriota</taxon>
        <taxon>Cyanophyceae</taxon>
        <taxon>Oculatellales</taxon>
        <taxon>Oculatellaceae</taxon>
        <taxon>Thermoleptolyngbya</taxon>
    </lineage>
</organism>
<proteinExistence type="predicted"/>
<reference evidence="2" key="1">
    <citation type="submission" date="2020-05" db="EMBL/GenBank/DDBJ databases">
        <authorList>
            <person name="Zhu T."/>
            <person name="Keshari N."/>
            <person name="Lu X."/>
        </authorList>
    </citation>
    <scope>NUCLEOTIDE SEQUENCE</scope>
    <source>
        <strain evidence="2">NK1-22</strain>
    </source>
</reference>
<dbReference type="InterPro" id="IPR025248">
    <property type="entry name" value="DUF4007"/>
</dbReference>